<feature type="signal peptide" evidence="8">
    <location>
        <begin position="1"/>
        <end position="20"/>
    </location>
</feature>
<dbReference type="Ensembl" id="ENSCMIT00000029833.1">
    <property type="protein sequence ID" value="ENSCMIP00000029367.1"/>
    <property type="gene ID" value="ENSCMIG00000012711.1"/>
</dbReference>
<organism evidence="10 11">
    <name type="scientific">Callorhinchus milii</name>
    <name type="common">Ghost shark</name>
    <dbReference type="NCBI Taxonomy" id="7868"/>
    <lineage>
        <taxon>Eukaryota</taxon>
        <taxon>Metazoa</taxon>
        <taxon>Chordata</taxon>
        <taxon>Craniata</taxon>
        <taxon>Vertebrata</taxon>
        <taxon>Chondrichthyes</taxon>
        <taxon>Holocephali</taxon>
        <taxon>Chimaeriformes</taxon>
        <taxon>Callorhinchidae</taxon>
        <taxon>Callorhinchus</taxon>
    </lineage>
</organism>
<dbReference type="GeneTree" id="ENSGT00940000163478"/>
<keyword evidence="4" id="KW-1064">Adaptive immunity</keyword>
<evidence type="ECO:0000256" key="3">
    <source>
        <dbReference type="ARBA" id="ARBA00022859"/>
    </source>
</evidence>
<dbReference type="InterPro" id="IPR007110">
    <property type="entry name" value="Ig-like_dom"/>
</dbReference>
<dbReference type="GO" id="GO:0005576">
    <property type="term" value="C:extracellular region"/>
    <property type="evidence" value="ECO:0007669"/>
    <property type="project" value="UniProtKB-SubCell"/>
</dbReference>
<evidence type="ECO:0000256" key="4">
    <source>
        <dbReference type="ARBA" id="ARBA00023130"/>
    </source>
</evidence>
<evidence type="ECO:0000259" key="9">
    <source>
        <dbReference type="PROSITE" id="PS50835"/>
    </source>
</evidence>
<keyword evidence="2" id="KW-0964">Secreted</keyword>
<dbReference type="CDD" id="cd07699">
    <property type="entry name" value="IgC1_L"/>
    <property type="match status" value="1"/>
</dbReference>
<feature type="domain" description="Ig-like" evidence="9">
    <location>
        <begin position="140"/>
        <end position="238"/>
    </location>
</feature>
<reference evidence="10" key="5">
    <citation type="submission" date="2025-09" db="UniProtKB">
        <authorList>
            <consortium name="Ensembl"/>
        </authorList>
    </citation>
    <scope>IDENTIFICATION</scope>
</reference>
<sequence>MSEWLGVLSALLLCLHAMYSLISRCQWTVDPNCAPGEKITLDCAVRGVSLSKRYVSWFQQKGGSAPRFVVKGNATRGSGIPDRFSGLEDESTNVGRLIIQSVQADDAADYFCYTSTENDDARAFGGGTKLNVLDKPTSTPSVLLLPPASDQISTANAATLVCFVNNFYPDSVQVQWSVDGNVTETGVQTSPSLMGTDNTYSVSSCLTLSASEWTTHEVYSCGVRHHSLGSRLLEQTIQRSTCL</sequence>
<reference evidence="11" key="1">
    <citation type="journal article" date="2006" name="Science">
        <title>Ancient noncoding elements conserved in the human genome.</title>
        <authorList>
            <person name="Venkatesh B."/>
            <person name="Kirkness E.F."/>
            <person name="Loh Y.H."/>
            <person name="Halpern A.L."/>
            <person name="Lee A.P."/>
            <person name="Johnson J."/>
            <person name="Dandona N."/>
            <person name="Viswanathan L.D."/>
            <person name="Tay A."/>
            <person name="Venter J.C."/>
            <person name="Strausberg R.L."/>
            <person name="Brenner S."/>
        </authorList>
    </citation>
    <scope>NUCLEOTIDE SEQUENCE [LARGE SCALE GENOMIC DNA]</scope>
</reference>
<dbReference type="OMA" id="SEWTTHE"/>
<dbReference type="Pfam" id="PF07686">
    <property type="entry name" value="V-set"/>
    <property type="match status" value="1"/>
</dbReference>
<dbReference type="InterPro" id="IPR003599">
    <property type="entry name" value="Ig_sub"/>
</dbReference>
<feature type="chain" id="PRO_5021260489" evidence="8">
    <location>
        <begin position="21"/>
        <end position="243"/>
    </location>
</feature>
<keyword evidence="11" id="KW-1185">Reference proteome</keyword>
<keyword evidence="3" id="KW-0391">Immunity</keyword>
<evidence type="ECO:0000256" key="5">
    <source>
        <dbReference type="ARBA" id="ARBA00023157"/>
    </source>
</evidence>
<dbReference type="InterPro" id="IPR013783">
    <property type="entry name" value="Ig-like_fold"/>
</dbReference>
<evidence type="ECO:0000256" key="8">
    <source>
        <dbReference type="SAM" id="SignalP"/>
    </source>
</evidence>
<dbReference type="PANTHER" id="PTHR23411">
    <property type="entry name" value="TAPASIN"/>
    <property type="match status" value="1"/>
</dbReference>
<dbReference type="InterPro" id="IPR003597">
    <property type="entry name" value="Ig_C1-set"/>
</dbReference>
<dbReference type="Pfam" id="PF07654">
    <property type="entry name" value="C1-set"/>
    <property type="match status" value="1"/>
</dbReference>
<dbReference type="SUPFAM" id="SSF48726">
    <property type="entry name" value="Immunoglobulin"/>
    <property type="match status" value="2"/>
</dbReference>
<comment type="subcellular location">
    <subcellularLocation>
        <location evidence="1">Secreted</location>
    </subcellularLocation>
</comment>
<evidence type="ECO:0000256" key="1">
    <source>
        <dbReference type="ARBA" id="ARBA00004613"/>
    </source>
</evidence>
<evidence type="ECO:0000256" key="2">
    <source>
        <dbReference type="ARBA" id="ARBA00022525"/>
    </source>
</evidence>
<evidence type="ECO:0000256" key="7">
    <source>
        <dbReference type="ARBA" id="ARBA00043265"/>
    </source>
</evidence>
<dbReference type="InterPro" id="IPR013106">
    <property type="entry name" value="Ig_V-set"/>
</dbReference>
<dbReference type="SMART" id="SM00407">
    <property type="entry name" value="IGc1"/>
    <property type="match status" value="1"/>
</dbReference>
<keyword evidence="6" id="KW-0325">Glycoprotein</keyword>
<dbReference type="SMART" id="SM00406">
    <property type="entry name" value="IGv"/>
    <property type="match status" value="1"/>
</dbReference>
<reference evidence="11" key="3">
    <citation type="journal article" date="2014" name="Nature">
        <title>Elephant shark genome provides unique insights into gnathostome evolution.</title>
        <authorList>
            <consortium name="International Elephant Shark Genome Sequencing Consortium"/>
            <person name="Venkatesh B."/>
            <person name="Lee A.P."/>
            <person name="Ravi V."/>
            <person name="Maurya A.K."/>
            <person name="Lian M.M."/>
            <person name="Swann J.B."/>
            <person name="Ohta Y."/>
            <person name="Flajnik M.F."/>
            <person name="Sutoh Y."/>
            <person name="Kasahara M."/>
            <person name="Hoon S."/>
            <person name="Gangu V."/>
            <person name="Roy S.W."/>
            <person name="Irimia M."/>
            <person name="Korzh V."/>
            <person name="Kondrychyn I."/>
            <person name="Lim Z.W."/>
            <person name="Tay B.H."/>
            <person name="Tohari S."/>
            <person name="Kong K.W."/>
            <person name="Ho S."/>
            <person name="Lorente-Galdos B."/>
            <person name="Quilez J."/>
            <person name="Marques-Bonet T."/>
            <person name="Raney B.J."/>
            <person name="Ingham P.W."/>
            <person name="Tay A."/>
            <person name="Hillier L.W."/>
            <person name="Minx P."/>
            <person name="Boehm T."/>
            <person name="Wilson R.K."/>
            <person name="Brenner S."/>
            <person name="Warren W.C."/>
        </authorList>
    </citation>
    <scope>NUCLEOTIDE SEQUENCE [LARGE SCALE GENOMIC DNA]</scope>
</reference>
<name>A0A4W3IK27_CALMI</name>
<dbReference type="InParanoid" id="A0A4W3IK27"/>
<keyword evidence="5" id="KW-1015">Disulfide bond</keyword>
<dbReference type="FunCoup" id="A0A4W3IK27">
    <property type="interactions" value="7"/>
</dbReference>
<evidence type="ECO:0000256" key="6">
    <source>
        <dbReference type="ARBA" id="ARBA00023180"/>
    </source>
</evidence>
<dbReference type="FunFam" id="2.60.40.10:FF:000283">
    <property type="entry name" value="Immunoglobulin kappa constant"/>
    <property type="match status" value="1"/>
</dbReference>
<reference evidence="11" key="2">
    <citation type="journal article" date="2007" name="PLoS Biol.">
        <title>Survey sequencing and comparative analysis of the elephant shark (Callorhinchus milii) genome.</title>
        <authorList>
            <person name="Venkatesh B."/>
            <person name="Kirkness E.F."/>
            <person name="Loh Y.H."/>
            <person name="Halpern A.L."/>
            <person name="Lee A.P."/>
            <person name="Johnson J."/>
            <person name="Dandona N."/>
            <person name="Viswanathan L.D."/>
            <person name="Tay A."/>
            <person name="Venter J.C."/>
            <person name="Strausberg R.L."/>
            <person name="Brenner S."/>
        </authorList>
    </citation>
    <scope>NUCLEOTIDE SEQUENCE [LARGE SCALE GENOMIC DNA]</scope>
</reference>
<dbReference type="InterPro" id="IPR036179">
    <property type="entry name" value="Ig-like_dom_sf"/>
</dbReference>
<proteinExistence type="predicted"/>
<dbReference type="GO" id="GO:0019814">
    <property type="term" value="C:immunoglobulin complex"/>
    <property type="evidence" value="ECO:0007669"/>
    <property type="project" value="UniProtKB-KW"/>
</dbReference>
<accession>A0A4W3IK27</accession>
<dbReference type="GO" id="GO:0002250">
    <property type="term" value="P:adaptive immune response"/>
    <property type="evidence" value="ECO:0007669"/>
    <property type="project" value="UniProtKB-KW"/>
</dbReference>
<dbReference type="PROSITE" id="PS50835">
    <property type="entry name" value="IG_LIKE"/>
    <property type="match status" value="2"/>
</dbReference>
<dbReference type="Gene3D" id="2.60.40.10">
    <property type="entry name" value="Immunoglobulins"/>
    <property type="match status" value="2"/>
</dbReference>
<dbReference type="AlphaFoldDB" id="A0A4W3IK27"/>
<dbReference type="Proteomes" id="UP000314986">
    <property type="component" value="Unassembled WGS sequence"/>
</dbReference>
<reference evidence="10" key="4">
    <citation type="submission" date="2025-08" db="UniProtKB">
        <authorList>
            <consortium name="Ensembl"/>
        </authorList>
    </citation>
    <scope>IDENTIFICATION</scope>
</reference>
<evidence type="ECO:0000313" key="10">
    <source>
        <dbReference type="Ensembl" id="ENSCMIP00000029367.1"/>
    </source>
</evidence>
<gene>
    <name evidence="10" type="primary">LOC103188484</name>
</gene>
<protein>
    <submittedName>
        <fullName evidence="10">Ig heavy chain Mem5-like</fullName>
    </submittedName>
</protein>
<evidence type="ECO:0000313" key="11">
    <source>
        <dbReference type="Proteomes" id="UP000314986"/>
    </source>
</evidence>
<keyword evidence="7" id="KW-1280">Immunoglobulin</keyword>
<feature type="domain" description="Ig-like" evidence="9">
    <location>
        <begin position="36"/>
        <end position="112"/>
    </location>
</feature>
<dbReference type="InterPro" id="IPR050380">
    <property type="entry name" value="Immune_Resp_Modulators"/>
</dbReference>
<dbReference type="SMART" id="SM00409">
    <property type="entry name" value="IG"/>
    <property type="match status" value="1"/>
</dbReference>
<keyword evidence="8" id="KW-0732">Signal</keyword>